<reference evidence="3" key="1">
    <citation type="submission" date="2025-08" db="UniProtKB">
        <authorList>
            <consortium name="RefSeq"/>
        </authorList>
    </citation>
    <scope>IDENTIFICATION</scope>
    <source>
        <tissue evidence="3">Total insect</tissue>
    </source>
</reference>
<organism evidence="3">
    <name type="scientific">Thrips palmi</name>
    <name type="common">Melon thrips</name>
    <dbReference type="NCBI Taxonomy" id="161013"/>
    <lineage>
        <taxon>Eukaryota</taxon>
        <taxon>Metazoa</taxon>
        <taxon>Ecdysozoa</taxon>
        <taxon>Arthropoda</taxon>
        <taxon>Hexapoda</taxon>
        <taxon>Insecta</taxon>
        <taxon>Pterygota</taxon>
        <taxon>Neoptera</taxon>
        <taxon>Paraneoptera</taxon>
        <taxon>Thysanoptera</taxon>
        <taxon>Terebrantia</taxon>
        <taxon>Thripoidea</taxon>
        <taxon>Thripidae</taxon>
        <taxon>Thrips</taxon>
    </lineage>
</organism>
<evidence type="ECO:0000313" key="2">
    <source>
        <dbReference type="Proteomes" id="UP000515158"/>
    </source>
</evidence>
<feature type="transmembrane region" description="Helical" evidence="1">
    <location>
        <begin position="21"/>
        <end position="46"/>
    </location>
</feature>
<dbReference type="RefSeq" id="XP_034238658.1">
    <property type="nucleotide sequence ID" value="XM_034382767.1"/>
</dbReference>
<dbReference type="AlphaFoldDB" id="A0A6P8YFZ8"/>
<evidence type="ECO:0000313" key="3">
    <source>
        <dbReference type="RefSeq" id="XP_034238658.1"/>
    </source>
</evidence>
<accession>A0A6P8YFZ8</accession>
<keyword evidence="2" id="KW-1185">Reference proteome</keyword>
<name>A0A6P8YFZ8_THRPL</name>
<protein>
    <submittedName>
        <fullName evidence="3">Uncharacterized protein LOC117643713 isoform X1</fullName>
    </submittedName>
</protein>
<proteinExistence type="predicted"/>
<sequence length="235" mass="26083">MKHANGREVGERRKQHSGRNNIRAGAWSIMSSLFCLLGEALMLSFVHQAGSNTINSFAGPFIAFGHTFEPCPSDGSAMASIRASHFNPVKPFDRQMLTGYMSANFNISDNLLARVDMAVRSNNQWKENAFVFSFPNSGCSALRDQLPDMYRIVAKHTGASMDKKAPCVIPGGYFDLKNESVSWTFPNFPVMPYGRYMFRVTARHMKNRAAAVPCFCLAVDCEVIPKPTVGSQKLK</sequence>
<dbReference type="InParanoid" id="A0A6P8YFZ8"/>
<evidence type="ECO:0000256" key="1">
    <source>
        <dbReference type="SAM" id="Phobius"/>
    </source>
</evidence>
<keyword evidence="1" id="KW-0472">Membrane</keyword>
<dbReference type="Proteomes" id="UP000515158">
    <property type="component" value="Unplaced"/>
</dbReference>
<keyword evidence="1" id="KW-0812">Transmembrane</keyword>
<keyword evidence="1" id="KW-1133">Transmembrane helix</keyword>
<dbReference type="GeneID" id="117643713"/>
<dbReference type="KEGG" id="tpal:117643713"/>
<gene>
    <name evidence="3" type="primary">LOC117643713</name>
</gene>